<reference evidence="2" key="1">
    <citation type="submission" date="2021-11" db="EMBL/GenBank/DDBJ databases">
        <title>BS-T2-15 a new species belonging to the Comamonadaceae family isolated from the soil of a French oak forest.</title>
        <authorList>
            <person name="Mieszkin S."/>
            <person name="Alain K."/>
        </authorList>
    </citation>
    <scope>NUCLEOTIDE SEQUENCE</scope>
    <source>
        <strain evidence="2">BS-T2-15</strain>
    </source>
</reference>
<dbReference type="Gene3D" id="3.40.50.720">
    <property type="entry name" value="NAD(P)-binding Rossmann-like Domain"/>
    <property type="match status" value="1"/>
</dbReference>
<dbReference type="InterPro" id="IPR002347">
    <property type="entry name" value="SDR_fam"/>
</dbReference>
<dbReference type="SUPFAM" id="SSF51735">
    <property type="entry name" value="NAD(P)-binding Rossmann-fold domains"/>
    <property type="match status" value="1"/>
</dbReference>
<dbReference type="RefSeq" id="WP_275682976.1">
    <property type="nucleotide sequence ID" value="NZ_JAJLJH010000003.1"/>
</dbReference>
<dbReference type="Pfam" id="PF13561">
    <property type="entry name" value="adh_short_C2"/>
    <property type="match status" value="1"/>
</dbReference>
<keyword evidence="3" id="KW-1185">Reference proteome</keyword>
<evidence type="ECO:0000256" key="1">
    <source>
        <dbReference type="ARBA" id="ARBA00006484"/>
    </source>
</evidence>
<evidence type="ECO:0000313" key="3">
    <source>
        <dbReference type="Proteomes" id="UP001139353"/>
    </source>
</evidence>
<protein>
    <submittedName>
        <fullName evidence="2">SDR family oxidoreductase</fullName>
    </submittedName>
</protein>
<dbReference type="EMBL" id="JAJLJH010000003">
    <property type="protein sequence ID" value="MCK9686939.1"/>
    <property type="molecule type" value="Genomic_DNA"/>
</dbReference>
<gene>
    <name evidence="2" type="ORF">LPC04_14600</name>
</gene>
<comment type="similarity">
    <text evidence="1">Belongs to the short-chain dehydrogenases/reductases (SDR) family.</text>
</comment>
<accession>A0A9X1YIH5</accession>
<dbReference type="Proteomes" id="UP001139353">
    <property type="component" value="Unassembled WGS sequence"/>
</dbReference>
<comment type="caution">
    <text evidence="2">The sequence shown here is derived from an EMBL/GenBank/DDBJ whole genome shotgun (WGS) entry which is preliminary data.</text>
</comment>
<dbReference type="PANTHER" id="PTHR42879">
    <property type="entry name" value="3-OXOACYL-(ACYL-CARRIER-PROTEIN) REDUCTASE"/>
    <property type="match status" value="1"/>
</dbReference>
<dbReference type="InterPro" id="IPR050259">
    <property type="entry name" value="SDR"/>
</dbReference>
<name>A0A9X1YIH5_9BURK</name>
<proteinExistence type="inferred from homology"/>
<dbReference type="AlphaFoldDB" id="A0A9X1YIH5"/>
<dbReference type="InterPro" id="IPR036291">
    <property type="entry name" value="NAD(P)-bd_dom_sf"/>
</dbReference>
<dbReference type="PRINTS" id="PR00081">
    <property type="entry name" value="GDHRDH"/>
</dbReference>
<evidence type="ECO:0000313" key="2">
    <source>
        <dbReference type="EMBL" id="MCK9686939.1"/>
    </source>
</evidence>
<sequence length="267" mass="27570">MDLQLKGKRALVTGGSKGIGKAVARALLLEGADVALLARHEQTLLDAVSELAMQTGGDVIAVVADTTDDEQVRHAVATAAKQLGGAIDILVNAAAEPAGYAAPPKLEEIAGEAFHREMDTKVMGYVRCAREVVPGMRAAGWGRIVNVSGLAARSSGSAIGSMRNIAVAALTKNMADELGPAGIQVTVVHPGLTRTERTGPLIAEKARSTGRSAQDVEREMAEGNSIRHLVDAAEVADVVAFLCSPRSRAINGDAIAVGGGAPRAIHY</sequence>
<dbReference type="PANTHER" id="PTHR42879:SF6">
    <property type="entry name" value="NADPH-DEPENDENT REDUCTASE BACG"/>
    <property type="match status" value="1"/>
</dbReference>
<organism evidence="2 3">
    <name type="scientific">Scleromatobacter humisilvae</name>
    <dbReference type="NCBI Taxonomy" id="2897159"/>
    <lineage>
        <taxon>Bacteria</taxon>
        <taxon>Pseudomonadati</taxon>
        <taxon>Pseudomonadota</taxon>
        <taxon>Betaproteobacteria</taxon>
        <taxon>Burkholderiales</taxon>
        <taxon>Sphaerotilaceae</taxon>
        <taxon>Scleromatobacter</taxon>
    </lineage>
</organism>
<dbReference type="FunFam" id="3.40.50.720:FF:000084">
    <property type="entry name" value="Short-chain dehydrogenase reductase"/>
    <property type="match status" value="1"/>
</dbReference>